<gene>
    <name evidence="1" type="ORF">NE857_31475</name>
</gene>
<reference evidence="1" key="1">
    <citation type="submission" date="2022-06" db="EMBL/GenBank/DDBJ databases">
        <authorList>
            <person name="Ping M."/>
        </authorList>
    </citation>
    <scope>NUCLEOTIDE SEQUENCE</scope>
    <source>
        <strain evidence="1">JCM11759T</strain>
    </source>
</reference>
<dbReference type="RefSeq" id="WP_254418892.1">
    <property type="nucleotide sequence ID" value="NZ_CP099837.1"/>
</dbReference>
<evidence type="ECO:0000313" key="1">
    <source>
        <dbReference type="EMBL" id="USY19700.1"/>
    </source>
</evidence>
<dbReference type="Proteomes" id="UP001055940">
    <property type="component" value="Chromosome"/>
</dbReference>
<protein>
    <submittedName>
        <fullName evidence="1">Uncharacterized protein</fullName>
    </submittedName>
</protein>
<dbReference type="EMBL" id="CP099837">
    <property type="protein sequence ID" value="USY19700.1"/>
    <property type="molecule type" value="Genomic_DNA"/>
</dbReference>
<name>A0ABY5D9P5_9ACTN</name>
<organism evidence="1 2">
    <name type="scientific">Nocardiopsis exhalans</name>
    <dbReference type="NCBI Taxonomy" id="163604"/>
    <lineage>
        <taxon>Bacteria</taxon>
        <taxon>Bacillati</taxon>
        <taxon>Actinomycetota</taxon>
        <taxon>Actinomycetes</taxon>
        <taxon>Streptosporangiales</taxon>
        <taxon>Nocardiopsidaceae</taxon>
        <taxon>Nocardiopsis</taxon>
    </lineage>
</organism>
<keyword evidence="2" id="KW-1185">Reference proteome</keyword>
<accession>A0ABY5D9P5</accession>
<sequence>MADTTPARRPGRNARRRAAVDRVVEEAYEAGVRDGRAELRALEADLAAATHFLIGPYRIGARHDHWEVWPDPTLISLTSLDPPTPFHTRDGALAHARRLTAEETDRG</sequence>
<evidence type="ECO:0000313" key="2">
    <source>
        <dbReference type="Proteomes" id="UP001055940"/>
    </source>
</evidence>
<proteinExistence type="predicted"/>